<dbReference type="AlphaFoldDB" id="A0A4U5TV51"/>
<organism evidence="3 4">
    <name type="scientific">Collichthys lucidus</name>
    <name type="common">Big head croaker</name>
    <name type="synonym">Sciaena lucida</name>
    <dbReference type="NCBI Taxonomy" id="240159"/>
    <lineage>
        <taxon>Eukaryota</taxon>
        <taxon>Metazoa</taxon>
        <taxon>Chordata</taxon>
        <taxon>Craniata</taxon>
        <taxon>Vertebrata</taxon>
        <taxon>Euteleostomi</taxon>
        <taxon>Actinopterygii</taxon>
        <taxon>Neopterygii</taxon>
        <taxon>Teleostei</taxon>
        <taxon>Neoteleostei</taxon>
        <taxon>Acanthomorphata</taxon>
        <taxon>Eupercaria</taxon>
        <taxon>Sciaenidae</taxon>
        <taxon>Collichthys</taxon>
    </lineage>
</organism>
<proteinExistence type="predicted"/>
<dbReference type="EMBL" id="ML240770">
    <property type="protein sequence ID" value="TKS65456.1"/>
    <property type="molecule type" value="Genomic_DNA"/>
</dbReference>
<evidence type="ECO:0000313" key="3">
    <source>
        <dbReference type="EMBL" id="TKS65456.1"/>
    </source>
</evidence>
<protein>
    <recommendedName>
        <fullName evidence="2">Peptidase C76 domain-containing protein</fullName>
    </recommendedName>
</protein>
<dbReference type="InterPro" id="IPR006928">
    <property type="entry name" value="Herpes_teg_USP"/>
</dbReference>
<dbReference type="Proteomes" id="UP000298787">
    <property type="component" value="Unassembled WGS sequence"/>
</dbReference>
<reference evidence="3 4" key="1">
    <citation type="submission" date="2019-01" db="EMBL/GenBank/DDBJ databases">
        <title>Genome Assembly of Collichthys lucidus.</title>
        <authorList>
            <person name="Cai M."/>
            <person name="Xiao S."/>
        </authorList>
    </citation>
    <scope>NUCLEOTIDE SEQUENCE [LARGE SCALE GENOMIC DNA]</scope>
    <source>
        <strain evidence="3">JT15FE1705JMU</strain>
        <tissue evidence="3">Muscle</tissue>
    </source>
</reference>
<keyword evidence="4" id="KW-1185">Reference proteome</keyword>
<evidence type="ECO:0000259" key="2">
    <source>
        <dbReference type="Pfam" id="PF04843"/>
    </source>
</evidence>
<feature type="domain" description="Peptidase C76" evidence="2">
    <location>
        <begin position="105"/>
        <end position="250"/>
    </location>
</feature>
<evidence type="ECO:0000256" key="1">
    <source>
        <dbReference type="SAM" id="MobiDB-lite"/>
    </source>
</evidence>
<dbReference type="SUPFAM" id="SSF54001">
    <property type="entry name" value="Cysteine proteinases"/>
    <property type="match status" value="1"/>
</dbReference>
<name>A0A4U5TV51_COLLU</name>
<evidence type="ECO:0000313" key="4">
    <source>
        <dbReference type="Proteomes" id="UP000298787"/>
    </source>
</evidence>
<dbReference type="STRING" id="240159.A0A4U5TV51"/>
<accession>A0A4U5TV51</accession>
<feature type="region of interest" description="Disordered" evidence="1">
    <location>
        <begin position="429"/>
        <end position="448"/>
    </location>
</feature>
<dbReference type="InterPro" id="IPR038765">
    <property type="entry name" value="Papain-like_cys_pep_sf"/>
</dbReference>
<dbReference type="Gene3D" id="3.90.70.120">
    <property type="match status" value="1"/>
</dbReference>
<dbReference type="Pfam" id="PF04843">
    <property type="entry name" value="Herpes_teg_N"/>
    <property type="match status" value="1"/>
</dbReference>
<gene>
    <name evidence="3" type="ORF">D9C73_028378</name>
</gene>
<sequence>MPRKNKRSQAGKLRWQTFHEFLCASTTEQAECVGPQNSGEVKMSDTSNATVKQVCQLNASHVPQASYADIVKTGHLSDDQCVAGPSNVDYVNLREQPSEQYVCASRSQASVKYGKSRNQQCTCNSLTFLAFLNENENLNRADLDLVLDKGNFMYNQARKNFPKHIHLTTDELPDIVPSRTCIQYVDMTQLSRYGTFGDPLPGAVDSFLDLEAGLSCLLSDVQYALLLMRSLCIAVFRTMSGRFGFFDPHPRTVKGLPLPLGSRAPATAVMLTFTHLSDMIDRLIKHHKMLETHSSSNYELKPVAFVNSANLNNPILDKASPPTTHTAAVSTAVLDDDAQNKSSLSAQKMNNDDVSNSIAHEVSTDMETGPEPLSPFSFSLISLTSHDAPKSKSASITNAVVGDNVLHDISRKLLKIRKQERKKYKRRLMRSQKVSQRKENQKRKEKVKYASDETYKEMKRSYSYRKYSTEELRQSKQQYVTNQYRRNSELRQKKILHTTNRYRENVQFRQKRKQYITNRYRETLISGRGKNSTLPTDTEKTLISGRGSDLLSLNVMNMTKHSERDTDN</sequence>